<evidence type="ECO:0000313" key="6">
    <source>
        <dbReference type="EMBL" id="MDQ0517265.1"/>
    </source>
</evidence>
<evidence type="ECO:0000313" key="7">
    <source>
        <dbReference type="Proteomes" id="UP001223743"/>
    </source>
</evidence>
<evidence type="ECO:0000256" key="1">
    <source>
        <dbReference type="ARBA" id="ARBA00004196"/>
    </source>
</evidence>
<keyword evidence="6" id="KW-0413">Isomerase</keyword>
<dbReference type="SUPFAM" id="SSF52833">
    <property type="entry name" value="Thioredoxin-like"/>
    <property type="match status" value="1"/>
</dbReference>
<proteinExistence type="predicted"/>
<dbReference type="RefSeq" id="WP_266278565.1">
    <property type="nucleotide sequence ID" value="NZ_JAPKNF010000001.1"/>
</dbReference>
<dbReference type="GO" id="GO:0016853">
    <property type="term" value="F:isomerase activity"/>
    <property type="evidence" value="ECO:0007669"/>
    <property type="project" value="UniProtKB-KW"/>
</dbReference>
<keyword evidence="4" id="KW-1133">Transmembrane helix</keyword>
<gene>
    <name evidence="6" type="ORF">QO015_002878</name>
</gene>
<keyword evidence="4" id="KW-0472">Membrane</keyword>
<comment type="caution">
    <text evidence="6">The sequence shown here is derived from an EMBL/GenBank/DDBJ whole genome shotgun (WGS) entry which is preliminary data.</text>
</comment>
<name>A0ABU0M8G5_9HYPH</name>
<dbReference type="PROSITE" id="PS00194">
    <property type="entry name" value="THIOREDOXIN_1"/>
    <property type="match status" value="1"/>
</dbReference>
<sequence length="219" mass="21931">MVTRGGGKRLPLVLGLAAVAGIAAGVAVVYVREGGRGNQAATAVSDCAGAVKAAAALAPLAKGEVAAFQVADRPVSLAHLAFQKADGSAATLADFAGKTVLLNLWATWCVPCRKEMPALDRLAEAEGGTDFAVVPVSIDTQDPGKPKAFLGEIGVKALPLYVDPSTKIFSALKGEAMAVGLPTTVLIDGKGCALGVVSGPAEWDSADAKALIAAARNGA</sequence>
<dbReference type="Gene3D" id="3.40.30.10">
    <property type="entry name" value="Glutaredoxin"/>
    <property type="match status" value="1"/>
</dbReference>
<keyword evidence="2" id="KW-0201">Cytochrome c-type biogenesis</keyword>
<dbReference type="CDD" id="cd02966">
    <property type="entry name" value="TlpA_like_family"/>
    <property type="match status" value="1"/>
</dbReference>
<organism evidence="6 7">
    <name type="scientific">Kaistia geumhonensis</name>
    <dbReference type="NCBI Taxonomy" id="410839"/>
    <lineage>
        <taxon>Bacteria</taxon>
        <taxon>Pseudomonadati</taxon>
        <taxon>Pseudomonadota</taxon>
        <taxon>Alphaproteobacteria</taxon>
        <taxon>Hyphomicrobiales</taxon>
        <taxon>Kaistiaceae</taxon>
        <taxon>Kaistia</taxon>
    </lineage>
</organism>
<dbReference type="PANTHER" id="PTHR42852:SF13">
    <property type="entry name" value="PROTEIN DIPZ"/>
    <property type="match status" value="1"/>
</dbReference>
<dbReference type="PROSITE" id="PS51352">
    <property type="entry name" value="THIOREDOXIN_2"/>
    <property type="match status" value="1"/>
</dbReference>
<keyword evidence="3" id="KW-0676">Redox-active center</keyword>
<dbReference type="InterPro" id="IPR050553">
    <property type="entry name" value="Thioredoxin_ResA/DsbE_sf"/>
</dbReference>
<dbReference type="InterPro" id="IPR036249">
    <property type="entry name" value="Thioredoxin-like_sf"/>
</dbReference>
<feature type="transmembrane region" description="Helical" evidence="4">
    <location>
        <begin position="12"/>
        <end position="31"/>
    </location>
</feature>
<reference evidence="6 7" key="1">
    <citation type="submission" date="2023-07" db="EMBL/GenBank/DDBJ databases">
        <title>Genomic Encyclopedia of Type Strains, Phase IV (KMG-IV): sequencing the most valuable type-strain genomes for metagenomic binning, comparative biology and taxonomic classification.</title>
        <authorList>
            <person name="Goeker M."/>
        </authorList>
    </citation>
    <scope>NUCLEOTIDE SEQUENCE [LARGE SCALE GENOMIC DNA]</scope>
    <source>
        <strain evidence="6 7">B1-1</strain>
    </source>
</reference>
<dbReference type="PANTHER" id="PTHR42852">
    <property type="entry name" value="THIOL:DISULFIDE INTERCHANGE PROTEIN DSBE"/>
    <property type="match status" value="1"/>
</dbReference>
<keyword evidence="4" id="KW-0812">Transmembrane</keyword>
<evidence type="ECO:0000256" key="2">
    <source>
        <dbReference type="ARBA" id="ARBA00022748"/>
    </source>
</evidence>
<evidence type="ECO:0000256" key="3">
    <source>
        <dbReference type="ARBA" id="ARBA00023284"/>
    </source>
</evidence>
<dbReference type="InterPro" id="IPR013740">
    <property type="entry name" value="Redoxin"/>
</dbReference>
<feature type="domain" description="Thioredoxin" evidence="5">
    <location>
        <begin position="47"/>
        <end position="217"/>
    </location>
</feature>
<dbReference type="NCBIfam" id="NF047696">
    <property type="entry name" value="ThlDiSintTplARhiz"/>
    <property type="match status" value="1"/>
</dbReference>
<dbReference type="EMBL" id="JAUSWJ010000001">
    <property type="protein sequence ID" value="MDQ0517265.1"/>
    <property type="molecule type" value="Genomic_DNA"/>
</dbReference>
<protein>
    <submittedName>
        <fullName evidence="6">Thiol-disulfide isomerase/thioredoxin</fullName>
    </submittedName>
</protein>
<keyword evidence="7" id="KW-1185">Reference proteome</keyword>
<evidence type="ECO:0000259" key="5">
    <source>
        <dbReference type="PROSITE" id="PS51352"/>
    </source>
</evidence>
<accession>A0ABU0M8G5</accession>
<dbReference type="Pfam" id="PF08534">
    <property type="entry name" value="Redoxin"/>
    <property type="match status" value="1"/>
</dbReference>
<comment type="subcellular location">
    <subcellularLocation>
        <location evidence="1">Cell envelope</location>
    </subcellularLocation>
</comment>
<dbReference type="Proteomes" id="UP001223743">
    <property type="component" value="Unassembled WGS sequence"/>
</dbReference>
<dbReference type="InterPro" id="IPR017937">
    <property type="entry name" value="Thioredoxin_CS"/>
</dbReference>
<dbReference type="InterPro" id="IPR013766">
    <property type="entry name" value="Thioredoxin_domain"/>
</dbReference>
<evidence type="ECO:0000256" key="4">
    <source>
        <dbReference type="SAM" id="Phobius"/>
    </source>
</evidence>